<evidence type="ECO:0000313" key="3">
    <source>
        <dbReference type="Proteomes" id="UP001190700"/>
    </source>
</evidence>
<name>A0AAE0L9N3_9CHLO</name>
<sequence length="180" mass="19325">MTVSHQRGLPPREKELVMTVSHQRGLLPREKELVMTVSHQRGILASTLEQMKQNSTRRSRESADVGGNASRCSCSSCSSNSSKGDGGRPRGAYDEQSNFRTRPAMLGTQQPQMYCSYSGKAFYVLNQGTAPPVQLPVAPLLGNVHSAAMYSARGTFELLAASANADVSTTEVEVCTSAAV</sequence>
<dbReference type="AlphaFoldDB" id="A0AAE0L9N3"/>
<reference evidence="2 3" key="1">
    <citation type="journal article" date="2015" name="Genome Biol. Evol.">
        <title>Comparative Genomics of a Bacterivorous Green Alga Reveals Evolutionary Causalities and Consequences of Phago-Mixotrophic Mode of Nutrition.</title>
        <authorList>
            <person name="Burns J.A."/>
            <person name="Paasch A."/>
            <person name="Narechania A."/>
            <person name="Kim E."/>
        </authorList>
    </citation>
    <scope>NUCLEOTIDE SEQUENCE [LARGE SCALE GENOMIC DNA]</scope>
    <source>
        <strain evidence="2 3">PLY_AMNH</strain>
    </source>
</reference>
<protein>
    <submittedName>
        <fullName evidence="2">Uncharacterized protein</fullName>
    </submittedName>
</protein>
<evidence type="ECO:0000313" key="2">
    <source>
        <dbReference type="EMBL" id="KAK3277173.1"/>
    </source>
</evidence>
<keyword evidence="3" id="KW-1185">Reference proteome</keyword>
<evidence type="ECO:0000256" key="1">
    <source>
        <dbReference type="SAM" id="MobiDB-lite"/>
    </source>
</evidence>
<comment type="caution">
    <text evidence="2">The sequence shown here is derived from an EMBL/GenBank/DDBJ whole genome shotgun (WGS) entry which is preliminary data.</text>
</comment>
<proteinExistence type="predicted"/>
<feature type="region of interest" description="Disordered" evidence="1">
    <location>
        <begin position="50"/>
        <end position="98"/>
    </location>
</feature>
<dbReference type="Proteomes" id="UP001190700">
    <property type="component" value="Unassembled WGS sequence"/>
</dbReference>
<organism evidence="2 3">
    <name type="scientific">Cymbomonas tetramitiformis</name>
    <dbReference type="NCBI Taxonomy" id="36881"/>
    <lineage>
        <taxon>Eukaryota</taxon>
        <taxon>Viridiplantae</taxon>
        <taxon>Chlorophyta</taxon>
        <taxon>Pyramimonadophyceae</taxon>
        <taxon>Pyramimonadales</taxon>
        <taxon>Pyramimonadaceae</taxon>
        <taxon>Cymbomonas</taxon>
    </lineage>
</organism>
<feature type="compositionally biased region" description="Low complexity" evidence="1">
    <location>
        <begin position="70"/>
        <end position="82"/>
    </location>
</feature>
<dbReference type="EMBL" id="LGRX02006224">
    <property type="protein sequence ID" value="KAK3277173.1"/>
    <property type="molecule type" value="Genomic_DNA"/>
</dbReference>
<accession>A0AAE0L9N3</accession>
<gene>
    <name evidence="2" type="ORF">CYMTET_14800</name>
</gene>